<evidence type="ECO:0000256" key="6">
    <source>
        <dbReference type="ARBA" id="ARBA00022989"/>
    </source>
</evidence>
<evidence type="ECO:0000256" key="1">
    <source>
        <dbReference type="ARBA" id="ARBA00004651"/>
    </source>
</evidence>
<keyword evidence="6 9" id="KW-1133">Transmembrane helix</keyword>
<comment type="caution">
    <text evidence="12">The sequence shown here is derived from an EMBL/GenBank/DDBJ whole genome shotgun (WGS) entry which is preliminary data.</text>
</comment>
<evidence type="ECO:0000313" key="13">
    <source>
        <dbReference type="Proteomes" id="UP000321085"/>
    </source>
</evidence>
<evidence type="ECO:0000256" key="7">
    <source>
        <dbReference type="ARBA" id="ARBA00023136"/>
    </source>
</evidence>
<keyword evidence="4" id="KW-0547">Nucleotide-binding</keyword>
<dbReference type="RefSeq" id="WP_114187583.1">
    <property type="nucleotide sequence ID" value="NZ_BJYU01000043.1"/>
</dbReference>
<evidence type="ECO:0000256" key="3">
    <source>
        <dbReference type="ARBA" id="ARBA00022692"/>
    </source>
</evidence>
<feature type="transmembrane region" description="Helical" evidence="9">
    <location>
        <begin position="272"/>
        <end position="293"/>
    </location>
</feature>
<dbReference type="FunFam" id="3.40.50.300:FF:000218">
    <property type="entry name" value="Multidrug ABC transporter ATP-binding protein"/>
    <property type="match status" value="1"/>
</dbReference>
<reference evidence="12 13" key="1">
    <citation type="submission" date="2019-07" db="EMBL/GenBank/DDBJ databases">
        <title>Whole genome shotgun sequence of Microvirga aerophila NBRC 106136.</title>
        <authorList>
            <person name="Hosoyama A."/>
            <person name="Uohara A."/>
            <person name="Ohji S."/>
            <person name="Ichikawa N."/>
        </authorList>
    </citation>
    <scope>NUCLEOTIDE SEQUENCE [LARGE SCALE GENOMIC DNA]</scope>
    <source>
        <strain evidence="12 13">NBRC 106136</strain>
    </source>
</reference>
<comment type="subcellular location">
    <subcellularLocation>
        <location evidence="1">Cell membrane</location>
        <topology evidence="1">Multi-pass membrane protein</topology>
    </subcellularLocation>
</comment>
<feature type="transmembrane region" description="Helical" evidence="9">
    <location>
        <begin position="81"/>
        <end position="98"/>
    </location>
</feature>
<comment type="similarity">
    <text evidence="2">Belongs to the ABC transporter superfamily.</text>
</comment>
<dbReference type="SUPFAM" id="SSF52540">
    <property type="entry name" value="P-loop containing nucleoside triphosphate hydrolases"/>
    <property type="match status" value="1"/>
</dbReference>
<evidence type="ECO:0000259" key="10">
    <source>
        <dbReference type="PROSITE" id="PS50893"/>
    </source>
</evidence>
<evidence type="ECO:0000256" key="8">
    <source>
        <dbReference type="ARBA" id="ARBA00024725"/>
    </source>
</evidence>
<comment type="function">
    <text evidence="8">Part of an ABC transporter complex. Transmembrane domains (TMD) form a pore in the inner membrane and the ATP-binding domain (NBD) is responsible for energy generation.</text>
</comment>
<evidence type="ECO:0000259" key="11">
    <source>
        <dbReference type="PROSITE" id="PS50929"/>
    </source>
</evidence>
<feature type="domain" description="ABC transmembrane type-1" evidence="11">
    <location>
        <begin position="42"/>
        <end position="323"/>
    </location>
</feature>
<dbReference type="GO" id="GO:0005524">
    <property type="term" value="F:ATP binding"/>
    <property type="evidence" value="ECO:0007669"/>
    <property type="project" value="UniProtKB-KW"/>
</dbReference>
<feature type="transmembrane region" description="Helical" evidence="9">
    <location>
        <begin position="38"/>
        <end position="61"/>
    </location>
</feature>
<evidence type="ECO:0000256" key="4">
    <source>
        <dbReference type="ARBA" id="ARBA00022741"/>
    </source>
</evidence>
<keyword evidence="5 12" id="KW-0067">ATP-binding</keyword>
<dbReference type="GO" id="GO:0005886">
    <property type="term" value="C:plasma membrane"/>
    <property type="evidence" value="ECO:0007669"/>
    <property type="project" value="UniProtKB-SubCell"/>
</dbReference>
<dbReference type="AlphaFoldDB" id="A0A512BUP1"/>
<feature type="transmembrane region" description="Helical" evidence="9">
    <location>
        <begin position="156"/>
        <end position="178"/>
    </location>
</feature>
<dbReference type="Proteomes" id="UP000321085">
    <property type="component" value="Unassembled WGS sequence"/>
</dbReference>
<accession>A0A512BUP1</accession>
<dbReference type="InterPro" id="IPR003439">
    <property type="entry name" value="ABC_transporter-like_ATP-bd"/>
</dbReference>
<dbReference type="GO" id="GO:0016887">
    <property type="term" value="F:ATP hydrolysis activity"/>
    <property type="evidence" value="ECO:0007669"/>
    <property type="project" value="InterPro"/>
</dbReference>
<name>A0A512BUP1_9HYPH</name>
<evidence type="ECO:0000313" key="12">
    <source>
        <dbReference type="EMBL" id="GEO15507.1"/>
    </source>
</evidence>
<dbReference type="PROSITE" id="PS50893">
    <property type="entry name" value="ABC_TRANSPORTER_2"/>
    <property type="match status" value="1"/>
</dbReference>
<keyword evidence="3 9" id="KW-0812">Transmembrane</keyword>
<dbReference type="PANTHER" id="PTHR43394">
    <property type="entry name" value="ATP-DEPENDENT PERMEASE MDL1, MITOCHONDRIAL"/>
    <property type="match status" value="1"/>
</dbReference>
<gene>
    <name evidence="12" type="ORF">MAE02_32030</name>
</gene>
<dbReference type="PROSITE" id="PS50929">
    <property type="entry name" value="ABC_TM1F"/>
    <property type="match status" value="1"/>
</dbReference>
<dbReference type="OrthoDB" id="9804259at2"/>
<dbReference type="SUPFAM" id="SSF90123">
    <property type="entry name" value="ABC transporter transmembrane region"/>
    <property type="match status" value="1"/>
</dbReference>
<dbReference type="InterPro" id="IPR036640">
    <property type="entry name" value="ABC1_TM_sf"/>
</dbReference>
<evidence type="ECO:0000256" key="2">
    <source>
        <dbReference type="ARBA" id="ARBA00005417"/>
    </source>
</evidence>
<dbReference type="Gene3D" id="3.40.50.300">
    <property type="entry name" value="P-loop containing nucleotide triphosphate hydrolases"/>
    <property type="match status" value="1"/>
</dbReference>
<proteinExistence type="inferred from homology"/>
<feature type="domain" description="ABC transporter" evidence="10">
    <location>
        <begin position="362"/>
        <end position="601"/>
    </location>
</feature>
<dbReference type="EMBL" id="BJYU01000043">
    <property type="protein sequence ID" value="GEO15507.1"/>
    <property type="molecule type" value="Genomic_DNA"/>
</dbReference>
<keyword evidence="13" id="KW-1185">Reference proteome</keyword>
<organism evidence="12 13">
    <name type="scientific">Microvirga aerophila</name>
    <dbReference type="NCBI Taxonomy" id="670291"/>
    <lineage>
        <taxon>Bacteria</taxon>
        <taxon>Pseudomonadati</taxon>
        <taxon>Pseudomonadota</taxon>
        <taxon>Alphaproteobacteria</taxon>
        <taxon>Hyphomicrobiales</taxon>
        <taxon>Methylobacteriaceae</taxon>
        <taxon>Microvirga</taxon>
    </lineage>
</organism>
<evidence type="ECO:0000256" key="5">
    <source>
        <dbReference type="ARBA" id="ARBA00022840"/>
    </source>
</evidence>
<dbReference type="InterPro" id="IPR011527">
    <property type="entry name" value="ABC1_TM_dom"/>
</dbReference>
<evidence type="ECO:0000256" key="9">
    <source>
        <dbReference type="SAM" id="Phobius"/>
    </source>
</evidence>
<dbReference type="Gene3D" id="1.20.1560.10">
    <property type="entry name" value="ABC transporter type 1, transmembrane domain"/>
    <property type="match status" value="1"/>
</dbReference>
<dbReference type="GO" id="GO:0015421">
    <property type="term" value="F:ABC-type oligopeptide transporter activity"/>
    <property type="evidence" value="ECO:0007669"/>
    <property type="project" value="TreeGrafter"/>
</dbReference>
<dbReference type="PROSITE" id="PS00211">
    <property type="entry name" value="ABC_TRANSPORTER_1"/>
    <property type="match status" value="1"/>
</dbReference>
<sequence length="615" mass="67831">MYRWFEERIDPFAPFNEDETPPGTVGRFAWYYLKPVRFWLGALFIVALIVGILESSLYILIGWLVDLLARSTPERLWEDHGTALLLVGVLILVVRPVLHIAHEIATNQILVPQSTNMIRWRTHVYTLGHALSYFQADFAGRLANRITQAGGAIREIAVTILDTLLYVAIFAFTALGLFSTISPWLALPMGLWILGYVLLLRFFVPRARKLSLRTADTRSVLVGRIVDSYTNILTVKLFARAREERSAVREALAAHTRAFLDSFRLITSTTGLLTVMNSMLLVSTGGLSIYLWTRGLMTSGETATGLALVMRILAMSGWVMQTVRGVFENVGVVQESMQTIASPHEIVDAPAAPRLAVARGEVRFENVSFHYGREDGIIEDFSLTIQAGEKVGLVGASGAGKTTITSLLLRLHDLESGRILIDGQDIAQVSQDSLRAAIAMVTQDTSLLHRSIRDNIAYGRPDARDREIEQAARLAHAHDFIVDLEDHRGRRGYEAHVGERGVKLSGGQRQRVAIARVILKDAPILVLDEATSALDSEVEAAIQESLSALMEGKTVIAIAHRLSTIAALDRLIVIDQGRIVEEGSHSELLERGGLYARLWRRQSGGFLGADETASG</sequence>
<dbReference type="InterPro" id="IPR017871">
    <property type="entry name" value="ABC_transporter-like_CS"/>
</dbReference>
<feature type="transmembrane region" description="Helical" evidence="9">
    <location>
        <begin position="184"/>
        <end position="204"/>
    </location>
</feature>
<dbReference type="Pfam" id="PF00005">
    <property type="entry name" value="ABC_tran"/>
    <property type="match status" value="1"/>
</dbReference>
<keyword evidence="7 9" id="KW-0472">Membrane</keyword>
<dbReference type="PANTHER" id="PTHR43394:SF1">
    <property type="entry name" value="ATP-BINDING CASSETTE SUB-FAMILY B MEMBER 10, MITOCHONDRIAL"/>
    <property type="match status" value="1"/>
</dbReference>
<dbReference type="InterPro" id="IPR027417">
    <property type="entry name" value="P-loop_NTPase"/>
</dbReference>
<dbReference type="Pfam" id="PF00664">
    <property type="entry name" value="ABC_membrane"/>
    <property type="match status" value="1"/>
</dbReference>
<dbReference type="SMART" id="SM00382">
    <property type="entry name" value="AAA"/>
    <property type="match status" value="1"/>
</dbReference>
<dbReference type="InterPro" id="IPR039421">
    <property type="entry name" value="Type_1_exporter"/>
</dbReference>
<protein>
    <submittedName>
        <fullName evidence="12">ABC transporter ATP-binding protein/permease</fullName>
    </submittedName>
</protein>
<dbReference type="InterPro" id="IPR003593">
    <property type="entry name" value="AAA+_ATPase"/>
</dbReference>